<dbReference type="EMBL" id="KV750652">
    <property type="protein sequence ID" value="OCL03948.1"/>
    <property type="molecule type" value="Genomic_DNA"/>
</dbReference>
<dbReference type="Proteomes" id="UP000250140">
    <property type="component" value="Unassembled WGS sequence"/>
</dbReference>
<feature type="region of interest" description="Disordered" evidence="1">
    <location>
        <begin position="129"/>
        <end position="150"/>
    </location>
</feature>
<feature type="compositionally biased region" description="Pro residues" evidence="1">
    <location>
        <begin position="188"/>
        <end position="203"/>
    </location>
</feature>
<feature type="region of interest" description="Disordered" evidence="1">
    <location>
        <begin position="1"/>
        <end position="29"/>
    </location>
</feature>
<gene>
    <name evidence="2" type="ORF">AOQ84DRAFT_433668</name>
</gene>
<evidence type="ECO:0000313" key="2">
    <source>
        <dbReference type="EMBL" id="OCL03948.1"/>
    </source>
</evidence>
<feature type="compositionally biased region" description="Low complexity" evidence="1">
    <location>
        <begin position="140"/>
        <end position="149"/>
    </location>
</feature>
<name>A0A8E2JNR4_9PEZI</name>
<sequence length="269" mass="28815">MSEPHQPAGGWSARNNHYLPPNTTYNPALQEAPSRVNVPLAPLIDDITPQAHYGGGNKSYRAIGENGGFTKRKRYDSDRDVGAERGYDRKQKCRSSDNTLASIKSIKGVPSSASTHSRAVEVVSLLSSDEEEIVEKSKTSSKAQTKATAIPVADPSIQNVMEKPGATLSLWASHDGQNPLAPSSRYTGPPPYPRKTPIPPPLMPGLGSSTKLKARSPSPGSHISLQTEQEMTTPRKSKRAARRTTIQATDIQVISSSSSPSSSSSSQSE</sequence>
<protein>
    <submittedName>
        <fullName evidence="2">Uncharacterized protein</fullName>
    </submittedName>
</protein>
<feature type="region of interest" description="Disordered" evidence="1">
    <location>
        <begin position="168"/>
        <end position="269"/>
    </location>
</feature>
<feature type="compositionally biased region" description="Basic and acidic residues" evidence="1">
    <location>
        <begin position="75"/>
        <end position="90"/>
    </location>
</feature>
<organism evidence="2 3">
    <name type="scientific">Glonium stellatum</name>
    <dbReference type="NCBI Taxonomy" id="574774"/>
    <lineage>
        <taxon>Eukaryota</taxon>
        <taxon>Fungi</taxon>
        <taxon>Dikarya</taxon>
        <taxon>Ascomycota</taxon>
        <taxon>Pezizomycotina</taxon>
        <taxon>Dothideomycetes</taxon>
        <taxon>Pleosporomycetidae</taxon>
        <taxon>Gloniales</taxon>
        <taxon>Gloniaceae</taxon>
        <taxon>Glonium</taxon>
    </lineage>
</organism>
<evidence type="ECO:0000256" key="1">
    <source>
        <dbReference type="SAM" id="MobiDB-lite"/>
    </source>
</evidence>
<proteinExistence type="predicted"/>
<dbReference type="AlphaFoldDB" id="A0A8E2JNR4"/>
<accession>A0A8E2JNR4</accession>
<feature type="compositionally biased region" description="Low complexity" evidence="1">
    <location>
        <begin position="255"/>
        <end position="269"/>
    </location>
</feature>
<reference evidence="2 3" key="1">
    <citation type="journal article" date="2016" name="Nat. Commun.">
        <title>Ectomycorrhizal ecology is imprinted in the genome of the dominant symbiotic fungus Cenococcum geophilum.</title>
        <authorList>
            <consortium name="DOE Joint Genome Institute"/>
            <person name="Peter M."/>
            <person name="Kohler A."/>
            <person name="Ohm R.A."/>
            <person name="Kuo A."/>
            <person name="Krutzmann J."/>
            <person name="Morin E."/>
            <person name="Arend M."/>
            <person name="Barry K.W."/>
            <person name="Binder M."/>
            <person name="Choi C."/>
            <person name="Clum A."/>
            <person name="Copeland A."/>
            <person name="Grisel N."/>
            <person name="Haridas S."/>
            <person name="Kipfer T."/>
            <person name="LaButti K."/>
            <person name="Lindquist E."/>
            <person name="Lipzen A."/>
            <person name="Maire R."/>
            <person name="Meier B."/>
            <person name="Mihaltcheva S."/>
            <person name="Molinier V."/>
            <person name="Murat C."/>
            <person name="Poggeler S."/>
            <person name="Quandt C.A."/>
            <person name="Sperisen C."/>
            <person name="Tritt A."/>
            <person name="Tisserant E."/>
            <person name="Crous P.W."/>
            <person name="Henrissat B."/>
            <person name="Nehls U."/>
            <person name="Egli S."/>
            <person name="Spatafora J.W."/>
            <person name="Grigoriev I.V."/>
            <person name="Martin F.M."/>
        </authorList>
    </citation>
    <scope>NUCLEOTIDE SEQUENCE [LARGE SCALE GENOMIC DNA]</scope>
    <source>
        <strain evidence="2 3">CBS 207.34</strain>
    </source>
</reference>
<feature type="region of interest" description="Disordered" evidence="1">
    <location>
        <begin position="50"/>
        <end position="93"/>
    </location>
</feature>
<feature type="compositionally biased region" description="Polar residues" evidence="1">
    <location>
        <begin position="244"/>
        <end position="254"/>
    </location>
</feature>
<keyword evidence="3" id="KW-1185">Reference proteome</keyword>
<evidence type="ECO:0000313" key="3">
    <source>
        <dbReference type="Proteomes" id="UP000250140"/>
    </source>
</evidence>
<feature type="non-terminal residue" evidence="2">
    <location>
        <position position="269"/>
    </location>
</feature>
<feature type="compositionally biased region" description="Polar residues" evidence="1">
    <location>
        <begin position="218"/>
        <end position="234"/>
    </location>
</feature>